<evidence type="ECO:0000313" key="7">
    <source>
        <dbReference type="Proteomes" id="UP000778523"/>
    </source>
</evidence>
<evidence type="ECO:0000256" key="1">
    <source>
        <dbReference type="ARBA" id="ARBA00022475"/>
    </source>
</evidence>
<dbReference type="PANTHER" id="PTHR36917:SF1">
    <property type="entry name" value="INNER MEMBRANE-SPANNING PROTEIN YCIB"/>
    <property type="match status" value="1"/>
</dbReference>
<dbReference type="Pfam" id="PF04279">
    <property type="entry name" value="IspA"/>
    <property type="match status" value="1"/>
</dbReference>
<dbReference type="NCBIfam" id="NF001325">
    <property type="entry name" value="PRK00259.1-3"/>
    <property type="match status" value="1"/>
</dbReference>
<organism evidence="6 7">
    <name type="scientific">Uliginosibacterium aquaticum</name>
    <dbReference type="NCBI Taxonomy" id="2731212"/>
    <lineage>
        <taxon>Bacteria</taxon>
        <taxon>Pseudomonadati</taxon>
        <taxon>Pseudomonadota</taxon>
        <taxon>Betaproteobacteria</taxon>
        <taxon>Rhodocyclales</taxon>
        <taxon>Zoogloeaceae</taxon>
        <taxon>Uliginosibacterium</taxon>
    </lineage>
</organism>
<keyword evidence="7" id="KW-1185">Reference proteome</keyword>
<dbReference type="Proteomes" id="UP000778523">
    <property type="component" value="Unassembled WGS sequence"/>
</dbReference>
<proteinExistence type="inferred from homology"/>
<comment type="similarity">
    <text evidence="5">Belongs to the YciB family.</text>
</comment>
<keyword evidence="4 5" id="KW-0472">Membrane</keyword>
<dbReference type="HAMAP" id="MF_00189">
    <property type="entry name" value="YciB"/>
    <property type="match status" value="1"/>
</dbReference>
<evidence type="ECO:0000313" key="6">
    <source>
        <dbReference type="EMBL" id="NSL56816.1"/>
    </source>
</evidence>
<keyword evidence="1 5" id="KW-1003">Cell membrane</keyword>
<gene>
    <name evidence="5" type="primary">yciB</name>
    <name evidence="6" type="ORF">HJ583_017425</name>
</gene>
<reference evidence="6 7" key="1">
    <citation type="submission" date="2020-06" db="EMBL/GenBank/DDBJ databases">
        <title>Draft genome of Uliginosibacterium sp. IMCC34675.</title>
        <authorList>
            <person name="Song J."/>
        </authorList>
    </citation>
    <scope>NUCLEOTIDE SEQUENCE [LARGE SCALE GENOMIC DNA]</scope>
    <source>
        <strain evidence="6 7">IMCC34675</strain>
    </source>
</reference>
<keyword evidence="5" id="KW-0997">Cell inner membrane</keyword>
<sequence>MKLFFDFFPVALFYAAFQYARANKELAAQKATEWFGFMVSGGVVGPTEAPTVLATVVVVLAIAAQIGWLLVRRQTVSKILWVSMAAAVIFGGATVWFHDPAFIKWKFSIVYWLMGSGFFISARFFRKNLIQALIGEGISLNEQAWHRLNLAWVLFFLGMGCLNLAIAYNFSENVWFNFKLFGSMGLTLLFALAQGLYLARFIKSDPKEESQA</sequence>
<comment type="subcellular location">
    <subcellularLocation>
        <location evidence="5">Cell inner membrane</location>
        <topology evidence="5">Multi-pass membrane protein</topology>
    </subcellularLocation>
</comment>
<accession>A0ABX2IR91</accession>
<feature type="transmembrane region" description="Helical" evidence="5">
    <location>
        <begin position="147"/>
        <end position="168"/>
    </location>
</feature>
<keyword evidence="3 5" id="KW-1133">Transmembrane helix</keyword>
<feature type="transmembrane region" description="Helical" evidence="5">
    <location>
        <begin position="180"/>
        <end position="199"/>
    </location>
</feature>
<name>A0ABX2IR91_9RHOO</name>
<dbReference type="RefSeq" id="WP_170023104.1">
    <property type="nucleotide sequence ID" value="NZ_JABCSC020000005.1"/>
</dbReference>
<comment type="function">
    <text evidence="5">Plays a role in cell envelope biogenesis, maintenance of cell envelope integrity and membrane homeostasis.</text>
</comment>
<dbReference type="InterPro" id="IPR006008">
    <property type="entry name" value="YciB"/>
</dbReference>
<evidence type="ECO:0000256" key="3">
    <source>
        <dbReference type="ARBA" id="ARBA00022989"/>
    </source>
</evidence>
<dbReference type="PANTHER" id="PTHR36917">
    <property type="entry name" value="INTRACELLULAR SEPTATION PROTEIN A-RELATED"/>
    <property type="match status" value="1"/>
</dbReference>
<comment type="caution">
    <text evidence="6">The sequence shown here is derived from an EMBL/GenBank/DDBJ whole genome shotgun (WGS) entry which is preliminary data.</text>
</comment>
<evidence type="ECO:0000256" key="2">
    <source>
        <dbReference type="ARBA" id="ARBA00022692"/>
    </source>
</evidence>
<evidence type="ECO:0000256" key="5">
    <source>
        <dbReference type="HAMAP-Rule" id="MF_00189"/>
    </source>
</evidence>
<feature type="transmembrane region" description="Helical" evidence="5">
    <location>
        <begin position="78"/>
        <end position="97"/>
    </location>
</feature>
<dbReference type="EMBL" id="JABCSC020000005">
    <property type="protein sequence ID" value="NSL56816.1"/>
    <property type="molecule type" value="Genomic_DNA"/>
</dbReference>
<feature type="transmembrane region" description="Helical" evidence="5">
    <location>
        <begin position="109"/>
        <end position="126"/>
    </location>
</feature>
<keyword evidence="2 5" id="KW-0812">Transmembrane</keyword>
<protein>
    <recommendedName>
        <fullName evidence="5">Inner membrane-spanning protein YciB</fullName>
    </recommendedName>
</protein>
<feature type="transmembrane region" description="Helical" evidence="5">
    <location>
        <begin position="52"/>
        <end position="71"/>
    </location>
</feature>
<evidence type="ECO:0000256" key="4">
    <source>
        <dbReference type="ARBA" id="ARBA00023136"/>
    </source>
</evidence>